<dbReference type="InterPro" id="IPR001763">
    <property type="entry name" value="Rhodanese-like_dom"/>
</dbReference>
<evidence type="ECO:0000313" key="3">
    <source>
        <dbReference type="Proteomes" id="UP000192660"/>
    </source>
</evidence>
<dbReference type="EMBL" id="FWWY01000001">
    <property type="protein sequence ID" value="SMC05336.1"/>
    <property type="molecule type" value="Genomic_DNA"/>
</dbReference>
<dbReference type="InterPro" id="IPR050229">
    <property type="entry name" value="GlpE_sulfurtransferase"/>
</dbReference>
<protein>
    <submittedName>
        <fullName evidence="2">Rhodanese-related sulfurtransferase</fullName>
    </submittedName>
</protein>
<dbReference type="PROSITE" id="PS50206">
    <property type="entry name" value="RHODANESE_3"/>
    <property type="match status" value="1"/>
</dbReference>
<evidence type="ECO:0000313" key="2">
    <source>
        <dbReference type="EMBL" id="SMC05336.1"/>
    </source>
</evidence>
<dbReference type="Pfam" id="PF00581">
    <property type="entry name" value="Rhodanese"/>
    <property type="match status" value="1"/>
</dbReference>
<dbReference type="PANTHER" id="PTHR43031">
    <property type="entry name" value="FAD-DEPENDENT OXIDOREDUCTASE"/>
    <property type="match status" value="1"/>
</dbReference>
<sequence length="115" mass="13250">MNLMNLFRHPRQLKDLNPAQIDGFIQQTQPTVVDVRRAEEYQSGHLPDAMLAPLGTMAREMEKVDRNIPVLLICKTGHRSQAASWDLLKMGFTDVQHLKGGMDQWKRENRPVERS</sequence>
<dbReference type="AlphaFoldDB" id="A0A1W1WGE5"/>
<gene>
    <name evidence="2" type="ORF">SAMN00768000_2172</name>
</gene>
<evidence type="ECO:0000259" key="1">
    <source>
        <dbReference type="PROSITE" id="PS50206"/>
    </source>
</evidence>
<accession>A0A1W1WGE5</accession>
<dbReference type="PANTHER" id="PTHR43031:SF1">
    <property type="entry name" value="PYRIDINE NUCLEOTIDE-DISULPHIDE OXIDOREDUCTASE"/>
    <property type="match status" value="1"/>
</dbReference>
<dbReference type="OrthoDB" id="9800872at2"/>
<name>A0A1W1WGE5_SULTA</name>
<dbReference type="Proteomes" id="UP000192660">
    <property type="component" value="Unassembled WGS sequence"/>
</dbReference>
<keyword evidence="3" id="KW-1185">Reference proteome</keyword>
<dbReference type="RefSeq" id="WP_084661561.1">
    <property type="nucleotide sequence ID" value="NZ_FWWY01000001.1"/>
</dbReference>
<dbReference type="SMART" id="SM00450">
    <property type="entry name" value="RHOD"/>
    <property type="match status" value="1"/>
</dbReference>
<dbReference type="CDD" id="cd00158">
    <property type="entry name" value="RHOD"/>
    <property type="match status" value="1"/>
</dbReference>
<organism evidence="2 3">
    <name type="scientific">Sulfobacillus thermosulfidooxidans (strain DSM 9293 / VKM B-1269 / AT-1)</name>
    <dbReference type="NCBI Taxonomy" id="929705"/>
    <lineage>
        <taxon>Bacteria</taxon>
        <taxon>Bacillati</taxon>
        <taxon>Bacillota</taxon>
        <taxon>Clostridia</taxon>
        <taxon>Eubacteriales</taxon>
        <taxon>Clostridiales Family XVII. Incertae Sedis</taxon>
        <taxon>Sulfobacillus</taxon>
    </lineage>
</organism>
<keyword evidence="2" id="KW-0808">Transferase</keyword>
<dbReference type="InterPro" id="IPR036873">
    <property type="entry name" value="Rhodanese-like_dom_sf"/>
</dbReference>
<dbReference type="SUPFAM" id="SSF52821">
    <property type="entry name" value="Rhodanese/Cell cycle control phosphatase"/>
    <property type="match status" value="1"/>
</dbReference>
<feature type="domain" description="Rhodanese" evidence="1">
    <location>
        <begin position="26"/>
        <end position="114"/>
    </location>
</feature>
<dbReference type="Gene3D" id="3.40.250.10">
    <property type="entry name" value="Rhodanese-like domain"/>
    <property type="match status" value="1"/>
</dbReference>
<dbReference type="GO" id="GO:0016740">
    <property type="term" value="F:transferase activity"/>
    <property type="evidence" value="ECO:0007669"/>
    <property type="project" value="UniProtKB-KW"/>
</dbReference>
<proteinExistence type="predicted"/>
<reference evidence="3" key="1">
    <citation type="submission" date="2017-04" db="EMBL/GenBank/DDBJ databases">
        <authorList>
            <person name="Varghese N."/>
            <person name="Submissions S."/>
        </authorList>
    </citation>
    <scope>NUCLEOTIDE SEQUENCE [LARGE SCALE GENOMIC DNA]</scope>
    <source>
        <strain evidence="3">DSM 9293</strain>
    </source>
</reference>